<dbReference type="OrthoDB" id="273257at2759"/>
<evidence type="ECO:0000256" key="7">
    <source>
        <dbReference type="ARBA" id="ARBA00022989"/>
    </source>
</evidence>
<evidence type="ECO:0000256" key="8">
    <source>
        <dbReference type="ARBA" id="ARBA00023065"/>
    </source>
</evidence>
<protein>
    <recommendedName>
        <fullName evidence="13">Inward rectifier potassium channel C-terminal domain-containing protein</fullName>
    </recommendedName>
</protein>
<dbReference type="Gene3D" id="2.60.40.1400">
    <property type="entry name" value="G protein-activated inward rectifier potassium channel 1"/>
    <property type="match status" value="1"/>
</dbReference>
<dbReference type="KEGG" id="mng:MNEG_6193"/>
<keyword evidence="4 11" id="KW-0812">Transmembrane</keyword>
<evidence type="ECO:0000259" key="13">
    <source>
        <dbReference type="Pfam" id="PF17655"/>
    </source>
</evidence>
<keyword evidence="3 11" id="KW-0633">Potassium transport</keyword>
<keyword evidence="2 11" id="KW-0813">Transport</keyword>
<evidence type="ECO:0000256" key="6">
    <source>
        <dbReference type="ARBA" id="ARBA00022958"/>
    </source>
</evidence>
<keyword evidence="6 11" id="KW-0630">Potassium</keyword>
<keyword evidence="10 11" id="KW-0407">Ion channel</keyword>
<dbReference type="PRINTS" id="PR01320">
    <property type="entry name" value="KIRCHANNEL"/>
</dbReference>
<dbReference type="Gene3D" id="1.10.287.70">
    <property type="match status" value="1"/>
</dbReference>
<feature type="transmembrane region" description="Helical" evidence="12">
    <location>
        <begin position="83"/>
        <end position="105"/>
    </location>
</feature>
<dbReference type="STRING" id="145388.A0A0D2MF44"/>
<keyword evidence="9 12" id="KW-0472">Membrane</keyword>
<accession>A0A0D2MF44</accession>
<evidence type="ECO:0000256" key="5">
    <source>
        <dbReference type="ARBA" id="ARBA00022882"/>
    </source>
</evidence>
<dbReference type="EMBL" id="KK101204">
    <property type="protein sequence ID" value="KIZ01770.1"/>
    <property type="molecule type" value="Genomic_DNA"/>
</dbReference>
<evidence type="ECO:0000256" key="10">
    <source>
        <dbReference type="ARBA" id="ARBA00023303"/>
    </source>
</evidence>
<evidence type="ECO:0000256" key="1">
    <source>
        <dbReference type="ARBA" id="ARBA00004141"/>
    </source>
</evidence>
<dbReference type="InterPro" id="IPR041647">
    <property type="entry name" value="IRK_C"/>
</dbReference>
<gene>
    <name evidence="14" type="ORF">MNEG_6193</name>
</gene>
<comment type="subcellular location">
    <subcellularLocation>
        <location evidence="1 11">Membrane</location>
        <topology evidence="1 11">Multi-pass membrane protein</topology>
    </subcellularLocation>
</comment>
<name>A0A0D2MF44_9CHLO</name>
<evidence type="ECO:0000256" key="9">
    <source>
        <dbReference type="ARBA" id="ARBA00023136"/>
    </source>
</evidence>
<evidence type="ECO:0000256" key="12">
    <source>
        <dbReference type="SAM" id="Phobius"/>
    </source>
</evidence>
<evidence type="ECO:0000313" key="15">
    <source>
        <dbReference type="Proteomes" id="UP000054498"/>
    </source>
</evidence>
<dbReference type="PANTHER" id="PTHR11767">
    <property type="entry name" value="INWARD RECTIFIER POTASSIUM CHANNEL"/>
    <property type="match status" value="1"/>
</dbReference>
<evidence type="ECO:0000256" key="4">
    <source>
        <dbReference type="ARBA" id="ARBA00022692"/>
    </source>
</evidence>
<proteinExistence type="inferred from homology"/>
<dbReference type="GO" id="GO:0005242">
    <property type="term" value="F:inward rectifier potassium channel activity"/>
    <property type="evidence" value="ECO:0007669"/>
    <property type="project" value="InterPro"/>
</dbReference>
<keyword evidence="5 11" id="KW-0851">Voltage-gated channel</keyword>
<dbReference type="GO" id="GO:1990573">
    <property type="term" value="P:potassium ion import across plasma membrane"/>
    <property type="evidence" value="ECO:0007669"/>
    <property type="project" value="TreeGrafter"/>
</dbReference>
<evidence type="ECO:0000256" key="11">
    <source>
        <dbReference type="RuleBase" id="RU003822"/>
    </source>
</evidence>
<comment type="similarity">
    <text evidence="11">Belongs to the inward rectifier-type potassium channel (TC 1.A.2.1) family.</text>
</comment>
<dbReference type="RefSeq" id="XP_013900789.1">
    <property type="nucleotide sequence ID" value="XM_014045335.1"/>
</dbReference>
<evidence type="ECO:0000313" key="14">
    <source>
        <dbReference type="EMBL" id="KIZ01770.1"/>
    </source>
</evidence>
<evidence type="ECO:0000256" key="2">
    <source>
        <dbReference type="ARBA" id="ARBA00022448"/>
    </source>
</evidence>
<organism evidence="14 15">
    <name type="scientific">Monoraphidium neglectum</name>
    <dbReference type="NCBI Taxonomy" id="145388"/>
    <lineage>
        <taxon>Eukaryota</taxon>
        <taxon>Viridiplantae</taxon>
        <taxon>Chlorophyta</taxon>
        <taxon>core chlorophytes</taxon>
        <taxon>Chlorophyceae</taxon>
        <taxon>CS clade</taxon>
        <taxon>Sphaeropleales</taxon>
        <taxon>Selenastraceae</taxon>
        <taxon>Monoraphidium</taxon>
    </lineage>
</organism>
<dbReference type="GO" id="GO:0005886">
    <property type="term" value="C:plasma membrane"/>
    <property type="evidence" value="ECO:0007669"/>
    <property type="project" value="TreeGrafter"/>
</dbReference>
<dbReference type="SUPFAM" id="SSF81296">
    <property type="entry name" value="E set domains"/>
    <property type="match status" value="1"/>
</dbReference>
<feature type="transmembrane region" description="Helical" evidence="12">
    <location>
        <begin position="49"/>
        <end position="71"/>
    </location>
</feature>
<keyword evidence="8 11" id="KW-0406">Ion transport</keyword>
<dbReference type="PANTHER" id="PTHR11767:SF102">
    <property type="entry name" value="INWARDLY RECTIFYING POTASSIUM CHANNEL 1, ISOFORM F"/>
    <property type="match status" value="1"/>
</dbReference>
<dbReference type="GO" id="GO:0034702">
    <property type="term" value="C:monoatomic ion channel complex"/>
    <property type="evidence" value="ECO:0007669"/>
    <property type="project" value="UniProtKB-KW"/>
</dbReference>
<evidence type="ECO:0000256" key="3">
    <source>
        <dbReference type="ARBA" id="ARBA00022538"/>
    </source>
</evidence>
<keyword evidence="7 12" id="KW-1133">Transmembrane helix</keyword>
<dbReference type="Pfam" id="PF17655">
    <property type="entry name" value="IRK_C"/>
    <property type="match status" value="1"/>
</dbReference>
<sequence>MQRIMHSLTVIGYEHRPFFSGVHRFGVARFALFLSDPFHTMLNLSWWKFIVIFFTVYMTSFCLFAFIYWAMPAQCMHGVDGSFAHALWVICSSLIDMCMLGIVFARFSAPFKRAQSIRFSAVGTVSRHPSGAWALSIRVANVRKHQLLKPELKMIVTAIDSITPSNYIFEYMAIEDLDSQQTNLQLGFPANIVHIIKADSPLYNLSLEEMETRMMEVLVFVDGIDAMTSKQMQVGCHQAAGVAC</sequence>
<dbReference type="GO" id="GO:0034765">
    <property type="term" value="P:regulation of monoatomic ion transmembrane transport"/>
    <property type="evidence" value="ECO:0007669"/>
    <property type="project" value="TreeGrafter"/>
</dbReference>
<dbReference type="InterPro" id="IPR013518">
    <property type="entry name" value="K_chnl_inward-rec_Kir_cyto"/>
</dbReference>
<dbReference type="Proteomes" id="UP000054498">
    <property type="component" value="Unassembled WGS sequence"/>
</dbReference>
<reference evidence="14 15" key="1">
    <citation type="journal article" date="2013" name="BMC Genomics">
        <title>Reconstruction of the lipid metabolism for the microalga Monoraphidium neglectum from its genome sequence reveals characteristics suitable for biofuel production.</title>
        <authorList>
            <person name="Bogen C."/>
            <person name="Al-Dilaimi A."/>
            <person name="Albersmeier A."/>
            <person name="Wichmann J."/>
            <person name="Grundmann M."/>
            <person name="Rupp O."/>
            <person name="Lauersen K.J."/>
            <person name="Blifernez-Klassen O."/>
            <person name="Kalinowski J."/>
            <person name="Goesmann A."/>
            <person name="Mussgnug J.H."/>
            <person name="Kruse O."/>
        </authorList>
    </citation>
    <scope>NUCLEOTIDE SEQUENCE [LARGE SCALE GENOMIC DNA]</scope>
    <source>
        <strain evidence="14 15">SAG 48.87</strain>
    </source>
</reference>
<keyword evidence="15" id="KW-1185">Reference proteome</keyword>
<feature type="domain" description="Inward rectifier potassium channel C-terminal" evidence="13">
    <location>
        <begin position="117"/>
        <end position="234"/>
    </location>
</feature>
<dbReference type="SUPFAM" id="SSF81324">
    <property type="entry name" value="Voltage-gated potassium channels"/>
    <property type="match status" value="1"/>
</dbReference>
<dbReference type="GeneID" id="25739069"/>
<dbReference type="InterPro" id="IPR014756">
    <property type="entry name" value="Ig_E-set"/>
</dbReference>
<dbReference type="AlphaFoldDB" id="A0A0D2MF44"/>
<dbReference type="InterPro" id="IPR016449">
    <property type="entry name" value="K_chnl_inward-rec_Kir"/>
</dbReference>